<dbReference type="PANTHER" id="PTHR46347:SF1">
    <property type="entry name" value="RING_FYVE_PHD ZINC FINGER SUPERFAMILY PROTEIN"/>
    <property type="match status" value="1"/>
</dbReference>
<organism evidence="7 8">
    <name type="scientific">Durusdinium trenchii</name>
    <dbReference type="NCBI Taxonomy" id="1381693"/>
    <lineage>
        <taxon>Eukaryota</taxon>
        <taxon>Sar</taxon>
        <taxon>Alveolata</taxon>
        <taxon>Dinophyceae</taxon>
        <taxon>Suessiales</taxon>
        <taxon>Symbiodiniaceae</taxon>
        <taxon>Durusdinium</taxon>
    </lineage>
</organism>
<name>A0ABP0IGM2_9DINO</name>
<dbReference type="PROSITE" id="PS51292">
    <property type="entry name" value="ZF_RING_CH"/>
    <property type="match status" value="1"/>
</dbReference>
<feature type="transmembrane region" description="Helical" evidence="5">
    <location>
        <begin position="144"/>
        <end position="170"/>
    </location>
</feature>
<feature type="compositionally biased region" description="Basic and acidic residues" evidence="4">
    <location>
        <begin position="49"/>
        <end position="60"/>
    </location>
</feature>
<evidence type="ECO:0000256" key="5">
    <source>
        <dbReference type="SAM" id="Phobius"/>
    </source>
</evidence>
<comment type="caution">
    <text evidence="7">The sequence shown here is derived from an EMBL/GenBank/DDBJ whole genome shotgun (WGS) entry which is preliminary data.</text>
</comment>
<dbReference type="EMBL" id="CAXAMM010003925">
    <property type="protein sequence ID" value="CAK9001726.1"/>
    <property type="molecule type" value="Genomic_DNA"/>
</dbReference>
<keyword evidence="5" id="KW-1133">Transmembrane helix</keyword>
<evidence type="ECO:0000256" key="3">
    <source>
        <dbReference type="ARBA" id="ARBA00022833"/>
    </source>
</evidence>
<dbReference type="InterPro" id="IPR013083">
    <property type="entry name" value="Znf_RING/FYVE/PHD"/>
</dbReference>
<feature type="region of interest" description="Disordered" evidence="4">
    <location>
        <begin position="1"/>
        <end position="61"/>
    </location>
</feature>
<evidence type="ECO:0000259" key="6">
    <source>
        <dbReference type="PROSITE" id="PS51292"/>
    </source>
</evidence>
<keyword evidence="1" id="KW-0479">Metal-binding</keyword>
<dbReference type="SMART" id="SM00744">
    <property type="entry name" value="RINGv"/>
    <property type="match status" value="1"/>
</dbReference>
<gene>
    <name evidence="7" type="ORF">SCF082_LOCUS7051</name>
</gene>
<feature type="domain" description="RING-CH-type" evidence="6">
    <location>
        <begin position="62"/>
        <end position="129"/>
    </location>
</feature>
<dbReference type="SUPFAM" id="SSF57850">
    <property type="entry name" value="RING/U-box"/>
    <property type="match status" value="1"/>
</dbReference>
<proteinExistence type="predicted"/>
<evidence type="ECO:0000256" key="4">
    <source>
        <dbReference type="SAM" id="MobiDB-lite"/>
    </source>
</evidence>
<keyword evidence="5" id="KW-0812">Transmembrane</keyword>
<keyword evidence="5" id="KW-0472">Membrane</keyword>
<dbReference type="InterPro" id="IPR011016">
    <property type="entry name" value="Znf_RING-CH"/>
</dbReference>
<reference evidence="7 8" key="1">
    <citation type="submission" date="2024-02" db="EMBL/GenBank/DDBJ databases">
        <authorList>
            <person name="Chen Y."/>
            <person name="Shah S."/>
            <person name="Dougan E. K."/>
            <person name="Thang M."/>
            <person name="Chan C."/>
        </authorList>
    </citation>
    <scope>NUCLEOTIDE SEQUENCE [LARGE SCALE GENOMIC DNA]</scope>
</reference>
<dbReference type="Gene3D" id="3.30.40.10">
    <property type="entry name" value="Zinc/RING finger domain, C3HC4 (zinc finger)"/>
    <property type="match status" value="1"/>
</dbReference>
<dbReference type="Proteomes" id="UP001642464">
    <property type="component" value="Unassembled WGS sequence"/>
</dbReference>
<dbReference type="GO" id="GO:0016740">
    <property type="term" value="F:transferase activity"/>
    <property type="evidence" value="ECO:0007669"/>
    <property type="project" value="UniProtKB-KW"/>
</dbReference>
<accession>A0ABP0IGM2</accession>
<evidence type="ECO:0000256" key="1">
    <source>
        <dbReference type="ARBA" id="ARBA00022723"/>
    </source>
</evidence>
<keyword evidence="3" id="KW-0862">Zinc</keyword>
<keyword evidence="7" id="KW-0808">Transferase</keyword>
<evidence type="ECO:0000313" key="7">
    <source>
        <dbReference type="EMBL" id="CAK9001726.1"/>
    </source>
</evidence>
<dbReference type="PANTHER" id="PTHR46347">
    <property type="entry name" value="RING/FYVE/PHD ZINC FINGER SUPERFAMILY PROTEIN"/>
    <property type="match status" value="1"/>
</dbReference>
<feature type="compositionally biased region" description="Low complexity" evidence="4">
    <location>
        <begin position="14"/>
        <end position="26"/>
    </location>
</feature>
<keyword evidence="8" id="KW-1185">Reference proteome</keyword>
<dbReference type="Pfam" id="PF12906">
    <property type="entry name" value="RINGv"/>
    <property type="match status" value="1"/>
</dbReference>
<evidence type="ECO:0000313" key="8">
    <source>
        <dbReference type="Proteomes" id="UP001642464"/>
    </source>
</evidence>
<evidence type="ECO:0000256" key="2">
    <source>
        <dbReference type="ARBA" id="ARBA00022771"/>
    </source>
</evidence>
<keyword evidence="2" id="KW-0863">Zinc-finger</keyword>
<sequence>MDELAEIRRRRAAQWETAQAQAAEAAGPTPVVAPEGATAVPEATGAGEPVEREAGEEREGAGPTAEQRCCRICFDSEESKQTGRLFSPCQCTGSMRFVHVSCLNEWRSASCNHRSYYHCDACHYKYRLQRLWVADLLISPGFHLALSLSFFVVSALLVGLNLIMVAPWVIESSLDQLHLPPDVRFLFTEDLPVKGLLRARPPWEPCVLGRHAQLRLLLLGHVRDLAEAAGPLGPFAAGPLLRLAWTLLAGLWPVPAAAATGGLGQCRWQLASGSLSRVPLILWARLGAAGGAGGLGHRATGALRASGTAREALEQPRGRARFRGLVLARKALPCDRPSVSSETTRQVCRPSGRVGACLGRKLSSD</sequence>
<protein>
    <submittedName>
        <fullName evidence="7">E3 ubiquitin-protein ligase MARCHF4 (Membrane-associated RING finger protein 4) (Membrane-associated RING-CH protein IV) (MARCH-IV) (RING-type E3 ubiquitin transferase MARCHF4)</fullName>
    </submittedName>
</protein>
<dbReference type="CDD" id="cd16495">
    <property type="entry name" value="RING_CH-C4HC3_MARCH"/>
    <property type="match status" value="1"/>
</dbReference>